<evidence type="ECO:0000256" key="5">
    <source>
        <dbReference type="RuleBase" id="RU362066"/>
    </source>
</evidence>
<evidence type="ECO:0000259" key="6">
    <source>
        <dbReference type="Pfam" id="PF02465"/>
    </source>
</evidence>
<evidence type="ECO:0000256" key="2">
    <source>
        <dbReference type="ARBA" id="ARBA00011255"/>
    </source>
</evidence>
<name>A0ABS2DFJ0_9BACI</name>
<comment type="subcellular location">
    <subcellularLocation>
        <location evidence="5">Secreted</location>
    </subcellularLocation>
    <subcellularLocation>
        <location evidence="5">Bacterial flagellum</location>
    </subcellularLocation>
</comment>
<proteinExistence type="inferred from homology"/>
<feature type="domain" description="Flagellar hook-associated protein 2 N-terminal" evidence="6">
    <location>
        <begin position="1"/>
        <end position="96"/>
    </location>
</feature>
<dbReference type="InterPro" id="IPR003481">
    <property type="entry name" value="FliD_N"/>
</dbReference>
<dbReference type="Pfam" id="PF07195">
    <property type="entry name" value="FliD_C"/>
    <property type="match status" value="1"/>
</dbReference>
<dbReference type="EMBL" id="JAFELM010000009">
    <property type="protein sequence ID" value="MBM6616316.1"/>
    <property type="molecule type" value="Genomic_DNA"/>
</dbReference>
<feature type="domain" description="Flagellar hook-associated protein 2 C-terminal" evidence="7">
    <location>
        <begin position="231"/>
        <end position="488"/>
    </location>
</feature>
<keyword evidence="3" id="KW-0175">Coiled coil</keyword>
<dbReference type="InterPro" id="IPR010810">
    <property type="entry name" value="Flagellin_hook_IN_motif"/>
</dbReference>
<accession>A0ABS2DFJ0</accession>
<dbReference type="Pfam" id="PF07196">
    <property type="entry name" value="Flagellin_IN"/>
    <property type="match status" value="1"/>
</dbReference>
<keyword evidence="8" id="KW-0966">Cell projection</keyword>
<evidence type="ECO:0000313" key="8">
    <source>
        <dbReference type="EMBL" id="MBM6616316.1"/>
    </source>
</evidence>
<comment type="caution">
    <text evidence="8">The sequence shown here is derived from an EMBL/GenBank/DDBJ whole genome shotgun (WGS) entry which is preliminary data.</text>
</comment>
<evidence type="ECO:0000256" key="4">
    <source>
        <dbReference type="ARBA" id="ARBA00023143"/>
    </source>
</evidence>
<keyword evidence="8" id="KW-0969">Cilium</keyword>
<keyword evidence="9" id="KW-1185">Reference proteome</keyword>
<sequence>MDIDTLVKDLMKAERMPLDKLVQKKQILEWQRDDYRSMNTLLKELDTFTFDGVLRQATFTKKHMTSSNESDVSVKNINSTSNMDTTIKVEQLAKAAYINSSTSIKNSTGTFDPNGKLVDQRANLATDYTSNTFSIQSVQSDGSMGEAVSFTIDPAVDSLNSIISKINQSSAGVNAFFDSQTGKVSLTAKNSGDAKSGTTDLPEIVLSGDFLTGSLNLAADNQLAGANGQVGQDAKVTINGLSTTRSSNTFQINGFEYTLKAASNTDIMISSSTDVNGIFDSIKGFVDKYNEIIGKINAKTSEERYRTYKPLTSEQKESMEDREIELWEERAKSGMLRGDTTLSSGLNKLRMDLYGSVNTGSTFNQLAEIGIKTSPNYLDKGKLIIDEAKLRDAISKDPNAVYNLFSNDGPTQEDKGVARRLRATISTTIKNIEQKAGNSLRTNSQFSIGKLIMSTDSSINAFEDRLIKIEDRYWRQFTAMEKAIQRSNEQSAFLMNSFTGGM</sequence>
<dbReference type="InterPro" id="IPR010809">
    <property type="entry name" value="FliD_C"/>
</dbReference>
<keyword evidence="4 5" id="KW-0975">Bacterial flagellum</keyword>
<dbReference type="PANTHER" id="PTHR30288">
    <property type="entry name" value="FLAGELLAR CAP/ASSEMBLY PROTEIN FLID"/>
    <property type="match status" value="1"/>
</dbReference>
<comment type="subunit">
    <text evidence="2 5">Homopentamer.</text>
</comment>
<organism evidence="8 9">
    <name type="scientific">Bacillus suaedaesalsae</name>
    <dbReference type="NCBI Taxonomy" id="2810349"/>
    <lineage>
        <taxon>Bacteria</taxon>
        <taxon>Bacillati</taxon>
        <taxon>Bacillota</taxon>
        <taxon>Bacilli</taxon>
        <taxon>Bacillales</taxon>
        <taxon>Bacillaceae</taxon>
        <taxon>Bacillus</taxon>
    </lineage>
</organism>
<evidence type="ECO:0000313" key="9">
    <source>
        <dbReference type="Proteomes" id="UP001518925"/>
    </source>
</evidence>
<dbReference type="NCBIfam" id="NF005833">
    <property type="entry name" value="PRK07737.1"/>
    <property type="match status" value="1"/>
</dbReference>
<keyword evidence="8" id="KW-0282">Flagellum</keyword>
<comment type="function">
    <text evidence="5">Required for morphogenesis and for the elongation of the flagellar filament by facilitating polymerization of the flagellin monomers at the tip of growing filament. Forms a capping structure, which prevents flagellin subunits (transported through the central channel of the flagellum) from leaking out without polymerization at the distal end.</text>
</comment>
<dbReference type="PANTHER" id="PTHR30288:SF0">
    <property type="entry name" value="FLAGELLAR HOOK-ASSOCIATED PROTEIN 2"/>
    <property type="match status" value="1"/>
</dbReference>
<dbReference type="Proteomes" id="UP001518925">
    <property type="component" value="Unassembled WGS sequence"/>
</dbReference>
<dbReference type="InterPro" id="IPR040026">
    <property type="entry name" value="FliD"/>
</dbReference>
<gene>
    <name evidence="8" type="ORF">JR050_01285</name>
</gene>
<evidence type="ECO:0000259" key="7">
    <source>
        <dbReference type="Pfam" id="PF07195"/>
    </source>
</evidence>
<evidence type="ECO:0000256" key="1">
    <source>
        <dbReference type="ARBA" id="ARBA00009764"/>
    </source>
</evidence>
<protein>
    <recommendedName>
        <fullName evidence="5">Flagellar hook-associated protein 2</fullName>
        <shortName evidence="5">HAP2</shortName>
    </recommendedName>
    <alternativeName>
        <fullName evidence="5">Flagellar cap protein</fullName>
    </alternativeName>
</protein>
<dbReference type="Pfam" id="PF02465">
    <property type="entry name" value="FliD_N"/>
    <property type="match status" value="1"/>
</dbReference>
<comment type="similarity">
    <text evidence="1 5">Belongs to the FliD family.</text>
</comment>
<evidence type="ECO:0000256" key="3">
    <source>
        <dbReference type="ARBA" id="ARBA00023054"/>
    </source>
</evidence>
<reference evidence="8 9" key="1">
    <citation type="submission" date="2021-02" db="EMBL/GenBank/DDBJ databases">
        <title>Bacillus sp. RD4P76, an endophyte from a halophyte.</title>
        <authorList>
            <person name="Sun J.-Q."/>
        </authorList>
    </citation>
    <scope>NUCLEOTIDE SEQUENCE [LARGE SCALE GENOMIC DNA]</scope>
    <source>
        <strain evidence="8 9">RD4P76</strain>
    </source>
</reference>
<keyword evidence="5" id="KW-0964">Secreted</keyword>